<dbReference type="GO" id="GO:0003700">
    <property type="term" value="F:DNA-binding transcription factor activity"/>
    <property type="evidence" value="ECO:0007669"/>
    <property type="project" value="InterPro"/>
</dbReference>
<keyword evidence="2" id="KW-0805">Transcription regulation</keyword>
<dbReference type="AlphaFoldDB" id="A0A0N0GGH6"/>
<dbReference type="Pfam" id="PF03466">
    <property type="entry name" value="LysR_substrate"/>
    <property type="match status" value="1"/>
</dbReference>
<keyword evidence="4" id="KW-0804">Transcription</keyword>
<dbReference type="PROSITE" id="PS50931">
    <property type="entry name" value="HTH_LYSR"/>
    <property type="match status" value="1"/>
</dbReference>
<dbReference type="PANTHER" id="PTHR30579:SF7">
    <property type="entry name" value="HTH-TYPE TRANSCRIPTIONAL REGULATOR LRHA-RELATED"/>
    <property type="match status" value="1"/>
</dbReference>
<dbReference type="EMBL" id="LGLN01000033">
    <property type="protein sequence ID" value="KPC33437.1"/>
    <property type="molecule type" value="Genomic_DNA"/>
</dbReference>
<reference evidence="6 7" key="1">
    <citation type="submission" date="2015-07" db="EMBL/GenBank/DDBJ databases">
        <authorList>
            <person name="Noorani M."/>
        </authorList>
    </citation>
    <scope>NUCLEOTIDE SEQUENCE [LARGE SCALE GENOMIC DNA]</scope>
    <source>
        <strain evidence="6 7">0788_9</strain>
    </source>
</reference>
<accession>A0A0N0GGH6</accession>
<dbReference type="InterPro" id="IPR036388">
    <property type="entry name" value="WH-like_DNA-bd_sf"/>
</dbReference>
<dbReference type="SUPFAM" id="SSF53850">
    <property type="entry name" value="Periplasmic binding protein-like II"/>
    <property type="match status" value="1"/>
</dbReference>
<dbReference type="InterPro" id="IPR000847">
    <property type="entry name" value="LysR_HTH_N"/>
</dbReference>
<feature type="domain" description="HTH lysR-type" evidence="5">
    <location>
        <begin position="74"/>
        <end position="131"/>
    </location>
</feature>
<dbReference type="InterPro" id="IPR036390">
    <property type="entry name" value="WH_DNA-bd_sf"/>
</dbReference>
<proteinExistence type="inferred from homology"/>
<reference evidence="6 7" key="2">
    <citation type="submission" date="2015-10" db="EMBL/GenBank/DDBJ databases">
        <title>Comparative genomics and high-throughput reverse genetic screens identify a new phytobacterial MAMP and an Arabidopsis receptor required for immune elicitation.</title>
        <authorList>
            <person name="Mott G.A."/>
            <person name="Thakur S."/>
            <person name="Wang P.W."/>
            <person name="Desveaux D."/>
            <person name="Guttman D.S."/>
        </authorList>
    </citation>
    <scope>NUCLEOTIDE SEQUENCE [LARGE SCALE GENOMIC DNA]</scope>
    <source>
        <strain evidence="6 7">0788_9</strain>
    </source>
</reference>
<comment type="caution">
    <text evidence="6">The sequence shown here is derived from an EMBL/GenBank/DDBJ whole genome shotgun (WGS) entry which is preliminary data.</text>
</comment>
<dbReference type="InterPro" id="IPR005119">
    <property type="entry name" value="LysR_subst-bd"/>
</dbReference>
<evidence type="ECO:0000256" key="1">
    <source>
        <dbReference type="ARBA" id="ARBA00009437"/>
    </source>
</evidence>
<dbReference type="InterPro" id="IPR050176">
    <property type="entry name" value="LTTR"/>
</dbReference>
<dbReference type="PATRIC" id="fig|81035.3.peg.2459"/>
<dbReference type="Proteomes" id="UP000037891">
    <property type="component" value="Unassembled WGS sequence"/>
</dbReference>
<dbReference type="SUPFAM" id="SSF46785">
    <property type="entry name" value="Winged helix' DNA-binding domain"/>
    <property type="match status" value="1"/>
</dbReference>
<evidence type="ECO:0000256" key="3">
    <source>
        <dbReference type="ARBA" id="ARBA00023125"/>
    </source>
</evidence>
<dbReference type="GO" id="GO:0003677">
    <property type="term" value="F:DNA binding"/>
    <property type="evidence" value="ECO:0007669"/>
    <property type="project" value="UniProtKB-KW"/>
</dbReference>
<protein>
    <submittedName>
        <fullName evidence="6">Regulatory protein</fullName>
    </submittedName>
</protein>
<gene>
    <name evidence="6" type="ORF">ABJ99_2296</name>
</gene>
<dbReference type="Pfam" id="PF00126">
    <property type="entry name" value="HTH_1"/>
    <property type="match status" value="1"/>
</dbReference>
<evidence type="ECO:0000259" key="5">
    <source>
        <dbReference type="PROSITE" id="PS50931"/>
    </source>
</evidence>
<dbReference type="Gene3D" id="3.40.190.10">
    <property type="entry name" value="Periplasmic binding protein-like II"/>
    <property type="match status" value="2"/>
</dbReference>
<evidence type="ECO:0000256" key="4">
    <source>
        <dbReference type="ARBA" id="ARBA00023163"/>
    </source>
</evidence>
<organism evidence="6 7">
    <name type="scientific">Pseudomonas syringae pv. cilantro</name>
    <dbReference type="NCBI Taxonomy" id="81035"/>
    <lineage>
        <taxon>Bacteria</taxon>
        <taxon>Pseudomonadati</taxon>
        <taxon>Pseudomonadota</taxon>
        <taxon>Gammaproteobacteria</taxon>
        <taxon>Pseudomonadales</taxon>
        <taxon>Pseudomonadaceae</taxon>
        <taxon>Pseudomonas</taxon>
        <taxon>Pseudomonas syringae</taxon>
    </lineage>
</organism>
<sequence length="374" mass="41694">MRENRFSLLFLLLCPLLVRNDLRIATEWPNYKGRHGKSGCSRKIPEQETTRLPKSATRFAPGNQGKRMSRIFDIDTNLWRTFKSVSETRSITRSAVILCKTPPAISMQIKKLEALLELKLFVRGDEGFRLTLIGEEVLTAAEKILAMHDNLFRLKNKNPDSELRLGMPDDYALFFLHGIVKTLARSDPALKIKLVCKTSSLLIEDVRHGRLDLAVVAVPEYQVIEQSEHIRHETLHWIGDAELVMAGYPIPLVHFPEGCVCRAVSVKSLEVAQMASEIRFSSESNFAVFNAIGAGVGIGVGEWSLIPADTPIIRSSLLPPLPTIRMCVLSSSDRISRSVLARISTSVVMSVNNVCDRNLLGKVQPENTCFVGAF</sequence>
<comment type="similarity">
    <text evidence="1">Belongs to the LysR transcriptional regulatory family.</text>
</comment>
<dbReference type="Gene3D" id="1.10.10.10">
    <property type="entry name" value="Winged helix-like DNA-binding domain superfamily/Winged helix DNA-binding domain"/>
    <property type="match status" value="1"/>
</dbReference>
<evidence type="ECO:0000313" key="7">
    <source>
        <dbReference type="Proteomes" id="UP000037891"/>
    </source>
</evidence>
<keyword evidence="3" id="KW-0238">DNA-binding</keyword>
<name>A0A0N0GGH6_PSESX</name>
<evidence type="ECO:0000313" key="6">
    <source>
        <dbReference type="EMBL" id="KPC33437.1"/>
    </source>
</evidence>
<evidence type="ECO:0000256" key="2">
    <source>
        <dbReference type="ARBA" id="ARBA00023015"/>
    </source>
</evidence>
<dbReference type="PANTHER" id="PTHR30579">
    <property type="entry name" value="TRANSCRIPTIONAL REGULATOR"/>
    <property type="match status" value="1"/>
</dbReference>